<dbReference type="InterPro" id="IPR004798">
    <property type="entry name" value="CAX-like"/>
</dbReference>
<comment type="similarity">
    <text evidence="9">Belongs to the Ca(2+):cation antiporter (CaCA) (TC 2.A.19) family.</text>
</comment>
<dbReference type="EMBL" id="ASPP01006947">
    <property type="protein sequence ID" value="ETO27957.1"/>
    <property type="molecule type" value="Genomic_DNA"/>
</dbReference>
<keyword evidence="13" id="KW-1185">Reference proteome</keyword>
<dbReference type="InterPro" id="IPR004713">
    <property type="entry name" value="CaH_exchang"/>
</dbReference>
<dbReference type="Pfam" id="PF01699">
    <property type="entry name" value="Na_Ca_ex"/>
    <property type="match status" value="2"/>
</dbReference>
<feature type="transmembrane region" description="Helical" evidence="9">
    <location>
        <begin position="292"/>
        <end position="314"/>
    </location>
</feature>
<comment type="caution">
    <text evidence="9">Lacks conserved residue(s) required for the propagation of feature annotation.</text>
</comment>
<evidence type="ECO:0000256" key="7">
    <source>
        <dbReference type="ARBA" id="ARBA00023065"/>
    </source>
</evidence>
<name>X6NRK8_RETFI</name>
<evidence type="ECO:0000256" key="1">
    <source>
        <dbReference type="ARBA" id="ARBA00004127"/>
    </source>
</evidence>
<dbReference type="OrthoDB" id="1699231at2759"/>
<evidence type="ECO:0000313" key="13">
    <source>
        <dbReference type="Proteomes" id="UP000023152"/>
    </source>
</evidence>
<dbReference type="Proteomes" id="UP000023152">
    <property type="component" value="Unassembled WGS sequence"/>
</dbReference>
<evidence type="ECO:0000259" key="11">
    <source>
        <dbReference type="Pfam" id="PF01699"/>
    </source>
</evidence>
<feature type="transmembrane region" description="Helical" evidence="9">
    <location>
        <begin position="231"/>
        <end position="257"/>
    </location>
</feature>
<keyword evidence="4 9" id="KW-0812">Transmembrane</keyword>
<evidence type="ECO:0000256" key="2">
    <source>
        <dbReference type="ARBA" id="ARBA00022448"/>
    </source>
</evidence>
<evidence type="ECO:0000256" key="6">
    <source>
        <dbReference type="ARBA" id="ARBA00022989"/>
    </source>
</evidence>
<keyword evidence="9" id="KW-0050">Antiport</keyword>
<dbReference type="InterPro" id="IPR044880">
    <property type="entry name" value="NCX_ion-bd_dom_sf"/>
</dbReference>
<feature type="transmembrane region" description="Helical" evidence="9">
    <location>
        <begin position="61"/>
        <end position="80"/>
    </location>
</feature>
<dbReference type="AlphaFoldDB" id="X6NRK8"/>
<dbReference type="GO" id="GO:0012505">
    <property type="term" value="C:endomembrane system"/>
    <property type="evidence" value="ECO:0007669"/>
    <property type="project" value="UniProtKB-SubCell"/>
</dbReference>
<comment type="caution">
    <text evidence="12">The sequence shown here is derived from an EMBL/GenBank/DDBJ whole genome shotgun (WGS) entry which is preliminary data.</text>
</comment>
<dbReference type="PANTHER" id="PTHR31503:SF22">
    <property type="entry name" value="VACUOLAR CALCIUM ION TRANSPORTER"/>
    <property type="match status" value="1"/>
</dbReference>
<dbReference type="PANTHER" id="PTHR31503">
    <property type="entry name" value="VACUOLAR CALCIUM ION TRANSPORTER"/>
    <property type="match status" value="1"/>
</dbReference>
<accession>X6NRK8</accession>
<evidence type="ECO:0000256" key="10">
    <source>
        <dbReference type="SAM" id="MobiDB-lite"/>
    </source>
</evidence>
<sequence>MILALVKAKGFDDHSKRDTLINVVQFSLIGSIFSNSLLVLGCAFLAHGFKGEAHFNVQSTSANVSLLMLASFVMILPAPYNGSNELMVSRAAAVLLLIMYSCLLVFVLFTHKDLGEHQEPVEAFRLHGNKDVENTSDGKLVNEQNSENPSAEEEEDDDELEMSLIGSMTLLLVTTVIVAVLSEFLVSAIEPMSSNAGIGEAFVGMILLPIIGNAVEHITAIRMARKGKMDIAISIAIGSATQVAMFVVGFAVIVGWILDVPMTLDFPSFEVQMFIYTSIIIFALVSDGSSNWLEGAMLLCLYIMIAIALFVLFLWNVTDKLMILIHNQRYYENFKIFVEILIKLFFLILLYLKNNAHNFLTNEYDLKIFGNFLKFSLFLRYLSNFKIYEIVEQKINKETLQIFHTHKFTGSIQRRNFFGVEKTTWLTVANNSPVISIAWLIKNFEIIPYILKVLEEHNHVKSLYK</sequence>
<feature type="transmembrane region" description="Helical" evidence="9">
    <location>
        <begin position="201"/>
        <end position="219"/>
    </location>
</feature>
<keyword evidence="5 9" id="KW-0106">Calcium</keyword>
<dbReference type="GO" id="GO:0015369">
    <property type="term" value="F:calcium:proton antiporter activity"/>
    <property type="evidence" value="ECO:0007669"/>
    <property type="project" value="UniProtKB-UniRule"/>
</dbReference>
<dbReference type="GO" id="GO:0006874">
    <property type="term" value="P:intracellular calcium ion homeostasis"/>
    <property type="evidence" value="ECO:0007669"/>
    <property type="project" value="TreeGrafter"/>
</dbReference>
<feature type="domain" description="Sodium/calcium exchanger membrane region" evidence="11">
    <location>
        <begin position="25"/>
        <end position="108"/>
    </location>
</feature>
<protein>
    <submittedName>
        <fullName evidence="12">Vacuolar H+/Ca2+ exchanger</fullName>
    </submittedName>
</protein>
<evidence type="ECO:0000313" key="12">
    <source>
        <dbReference type="EMBL" id="ETO27957.1"/>
    </source>
</evidence>
<keyword evidence="2 9" id="KW-0813">Transport</keyword>
<feature type="region of interest" description="Disordered" evidence="10">
    <location>
        <begin position="125"/>
        <end position="158"/>
    </location>
</feature>
<dbReference type="Gene3D" id="1.20.1420.30">
    <property type="entry name" value="NCX, central ion-binding region"/>
    <property type="match status" value="2"/>
</dbReference>
<feature type="transmembrane region" description="Helical" evidence="9">
    <location>
        <begin position="86"/>
        <end position="109"/>
    </location>
</feature>
<reference evidence="12 13" key="1">
    <citation type="journal article" date="2013" name="Curr. Biol.">
        <title>The Genome of the Foraminiferan Reticulomyxa filosa.</title>
        <authorList>
            <person name="Glockner G."/>
            <person name="Hulsmann N."/>
            <person name="Schleicher M."/>
            <person name="Noegel A.A."/>
            <person name="Eichinger L."/>
            <person name="Gallinger C."/>
            <person name="Pawlowski J."/>
            <person name="Sierra R."/>
            <person name="Euteneuer U."/>
            <person name="Pillet L."/>
            <person name="Moustafa A."/>
            <person name="Platzer M."/>
            <person name="Groth M."/>
            <person name="Szafranski K."/>
            <person name="Schliwa M."/>
        </authorList>
    </citation>
    <scope>NUCLEOTIDE SEQUENCE [LARGE SCALE GENOMIC DNA]</scope>
</reference>
<evidence type="ECO:0000256" key="3">
    <source>
        <dbReference type="ARBA" id="ARBA00022568"/>
    </source>
</evidence>
<dbReference type="InterPro" id="IPR004837">
    <property type="entry name" value="NaCa_Exmemb"/>
</dbReference>
<gene>
    <name evidence="12" type="ORF">RFI_09178</name>
</gene>
<dbReference type="OMA" id="AFFYPRS"/>
<keyword evidence="7 9" id="KW-0406">Ion transport</keyword>
<evidence type="ECO:0000256" key="8">
    <source>
        <dbReference type="ARBA" id="ARBA00023136"/>
    </source>
</evidence>
<evidence type="ECO:0000256" key="9">
    <source>
        <dbReference type="RuleBase" id="RU365028"/>
    </source>
</evidence>
<evidence type="ECO:0000256" key="5">
    <source>
        <dbReference type="ARBA" id="ARBA00022837"/>
    </source>
</evidence>
<feature type="domain" description="Sodium/calcium exchanger membrane region" evidence="11">
    <location>
        <begin position="168"/>
        <end position="310"/>
    </location>
</feature>
<keyword evidence="6 9" id="KW-1133">Transmembrane helix</keyword>
<evidence type="ECO:0000256" key="4">
    <source>
        <dbReference type="ARBA" id="ARBA00022692"/>
    </source>
</evidence>
<dbReference type="GO" id="GO:0005774">
    <property type="term" value="C:vacuolar membrane"/>
    <property type="evidence" value="ECO:0007669"/>
    <property type="project" value="UniProtKB-ARBA"/>
</dbReference>
<feature type="transmembrane region" description="Helical" evidence="9">
    <location>
        <begin position="334"/>
        <end position="352"/>
    </location>
</feature>
<keyword evidence="8 9" id="KW-0472">Membrane</keyword>
<keyword evidence="3 9" id="KW-0109">Calcium transport</keyword>
<organism evidence="12 13">
    <name type="scientific">Reticulomyxa filosa</name>
    <dbReference type="NCBI Taxonomy" id="46433"/>
    <lineage>
        <taxon>Eukaryota</taxon>
        <taxon>Sar</taxon>
        <taxon>Rhizaria</taxon>
        <taxon>Retaria</taxon>
        <taxon>Foraminifera</taxon>
        <taxon>Monothalamids</taxon>
        <taxon>Reticulomyxidae</taxon>
        <taxon>Reticulomyxa</taxon>
    </lineage>
</organism>
<dbReference type="NCBIfam" id="TIGR00378">
    <property type="entry name" value="cax"/>
    <property type="match status" value="1"/>
</dbReference>
<feature type="transmembrane region" description="Helical" evidence="9">
    <location>
        <begin position="170"/>
        <end position="189"/>
    </location>
</feature>
<proteinExistence type="inferred from homology"/>
<feature type="transmembrane region" description="Helical" evidence="9">
    <location>
        <begin position="20"/>
        <end position="49"/>
    </location>
</feature>
<comment type="subcellular location">
    <subcellularLocation>
        <location evidence="1">Endomembrane system</location>
        <topology evidence="1">Multi-pass membrane protein</topology>
    </subcellularLocation>
</comment>